<dbReference type="RefSeq" id="WP_255687712.1">
    <property type="nucleotide sequence ID" value="NZ_CP126446.1"/>
</dbReference>
<dbReference type="Pfam" id="PF13302">
    <property type="entry name" value="Acetyltransf_3"/>
    <property type="match status" value="1"/>
</dbReference>
<protein>
    <submittedName>
        <fullName evidence="5">GNAT family N-acetyltransferase</fullName>
    </submittedName>
</protein>
<proteinExistence type="inferred from homology"/>
<evidence type="ECO:0000256" key="3">
    <source>
        <dbReference type="ARBA" id="ARBA00038502"/>
    </source>
</evidence>
<comment type="similarity">
    <text evidence="3">Belongs to the acetyltransferase family. RimJ subfamily.</text>
</comment>
<gene>
    <name evidence="5" type="ORF">QNI29_13885</name>
</gene>
<dbReference type="PANTHER" id="PTHR43792">
    <property type="entry name" value="GNAT FAMILY, PUTATIVE (AFU_ORTHOLOGUE AFUA_3G00765)-RELATED-RELATED"/>
    <property type="match status" value="1"/>
</dbReference>
<dbReference type="SUPFAM" id="SSF55729">
    <property type="entry name" value="Acyl-CoA N-acyltransferases (Nat)"/>
    <property type="match status" value="1"/>
</dbReference>
<organism evidence="5 6">
    <name type="scientific">Pontibacillus chungwhensis</name>
    <dbReference type="NCBI Taxonomy" id="265426"/>
    <lineage>
        <taxon>Bacteria</taxon>
        <taxon>Bacillati</taxon>
        <taxon>Bacillota</taxon>
        <taxon>Bacilli</taxon>
        <taxon>Bacillales</taxon>
        <taxon>Bacillaceae</taxon>
        <taxon>Pontibacillus</taxon>
    </lineage>
</organism>
<keyword evidence="2" id="KW-0012">Acyltransferase</keyword>
<evidence type="ECO:0000313" key="6">
    <source>
        <dbReference type="Proteomes" id="UP001236652"/>
    </source>
</evidence>
<reference evidence="5 6" key="1">
    <citation type="submission" date="2023-05" db="EMBL/GenBank/DDBJ databases">
        <title>Comparative genomics reveals the evidence of polycyclic aromatic hydrocarbons degradation in moderately halophilic genus Pontibacillus.</title>
        <authorList>
            <person name="Yang H."/>
            <person name="Qian Z."/>
        </authorList>
    </citation>
    <scope>NUCLEOTIDE SEQUENCE [LARGE SCALE GENOMIC DNA]</scope>
    <source>
        <strain evidence="6">HN14</strain>
    </source>
</reference>
<dbReference type="Proteomes" id="UP001236652">
    <property type="component" value="Chromosome"/>
</dbReference>
<dbReference type="EMBL" id="CP126446">
    <property type="protein sequence ID" value="WIF96836.1"/>
    <property type="molecule type" value="Genomic_DNA"/>
</dbReference>
<dbReference type="InterPro" id="IPR000182">
    <property type="entry name" value="GNAT_dom"/>
</dbReference>
<evidence type="ECO:0000256" key="2">
    <source>
        <dbReference type="ARBA" id="ARBA00023315"/>
    </source>
</evidence>
<dbReference type="PROSITE" id="PS51186">
    <property type="entry name" value="GNAT"/>
    <property type="match status" value="1"/>
</dbReference>
<dbReference type="Gene3D" id="3.40.630.30">
    <property type="match status" value="1"/>
</dbReference>
<feature type="domain" description="N-acetyltransferase" evidence="4">
    <location>
        <begin position="6"/>
        <end position="177"/>
    </location>
</feature>
<keyword evidence="1" id="KW-0808">Transferase</keyword>
<dbReference type="PANTHER" id="PTHR43792:SF8">
    <property type="entry name" value="[RIBOSOMAL PROTEIN US5]-ALANINE N-ACETYLTRANSFERASE"/>
    <property type="match status" value="1"/>
</dbReference>
<evidence type="ECO:0000313" key="5">
    <source>
        <dbReference type="EMBL" id="WIF96836.1"/>
    </source>
</evidence>
<name>A0ABY8UYV4_9BACI</name>
<evidence type="ECO:0000256" key="1">
    <source>
        <dbReference type="ARBA" id="ARBA00022679"/>
    </source>
</evidence>
<keyword evidence="6" id="KW-1185">Reference proteome</keyword>
<dbReference type="InterPro" id="IPR016181">
    <property type="entry name" value="Acyl_CoA_acyltransferase"/>
</dbReference>
<dbReference type="InterPro" id="IPR051531">
    <property type="entry name" value="N-acetyltransferase"/>
</dbReference>
<evidence type="ECO:0000259" key="4">
    <source>
        <dbReference type="PROSITE" id="PS51186"/>
    </source>
</evidence>
<sequence length="181" mass="21277">METQRLTIRPLMENDYQEWLHGFQSRFPSTNRHDDGQLDLSECTREWFKGLVSTHQELALSDISYIFAVFHKESQKHIGMVDVSTIIRGEFQWGRLGYTIHNQFWQKGYGTEATKGALSLAFNQLGYHRIEAHINLDNPASKRLAERVGMKFECIRERFIYEDGEWTDHLIYTMNKGKNTE</sequence>
<accession>A0ABY8UYV4</accession>